<dbReference type="EMBL" id="OV696690">
    <property type="protein sequence ID" value="CAH1265735.1"/>
    <property type="molecule type" value="Genomic_DNA"/>
</dbReference>
<dbReference type="Proteomes" id="UP000838412">
    <property type="component" value="Unassembled WGS sequence"/>
</dbReference>
<evidence type="ECO:0000313" key="5">
    <source>
        <dbReference type="Proteomes" id="UP000838412"/>
    </source>
</evidence>
<protein>
    <submittedName>
        <fullName evidence="3">Hypp3236 protein</fullName>
    </submittedName>
    <submittedName>
        <fullName evidence="4">Hypp9522 protein</fullName>
    </submittedName>
</protein>
<dbReference type="PANTHER" id="PTHR10041">
    <property type="entry name" value="COLIPASE"/>
    <property type="match status" value="1"/>
</dbReference>
<keyword evidence="2" id="KW-0732">Signal</keyword>
<dbReference type="EMBL" id="CAKMNS010000213">
    <property type="protein sequence ID" value="CAH1277250.1"/>
    <property type="molecule type" value="Genomic_DNA"/>
</dbReference>
<evidence type="ECO:0000256" key="1">
    <source>
        <dbReference type="SAM" id="MobiDB-lite"/>
    </source>
</evidence>
<dbReference type="InterPro" id="IPR001981">
    <property type="entry name" value="Colipase"/>
</dbReference>
<evidence type="ECO:0000313" key="4">
    <source>
        <dbReference type="EMBL" id="CAH1277250.1"/>
    </source>
</evidence>
<dbReference type="OrthoDB" id="10020136at2759"/>
<dbReference type="GO" id="GO:0016042">
    <property type="term" value="P:lipid catabolic process"/>
    <property type="evidence" value="ECO:0007669"/>
    <property type="project" value="InterPro"/>
</dbReference>
<reference evidence="3" key="1">
    <citation type="submission" date="2022-01" db="EMBL/GenBank/DDBJ databases">
        <authorList>
            <person name="Braso-Vives M."/>
        </authorList>
    </citation>
    <scope>NUCLEOTIDE SEQUENCE</scope>
</reference>
<sequence>MAVSSRALLGVALVLLVIGVAVPGAQAKLTHLARSRRSGVSCQSAGDCQSGECCAERLGRCLPLLAVGQLCRPFTIQRGVDCPCTVGLHCDIPDFMKSRPVVVQSGTCAAGEAHEAGADETTEQVAAPQPGVFRPGGGRRVPSKDRVRHLIQKMAGATAMGRTLGRRMPGRLQG</sequence>
<dbReference type="GO" id="GO:0007586">
    <property type="term" value="P:digestion"/>
    <property type="evidence" value="ECO:0007669"/>
    <property type="project" value="InterPro"/>
</dbReference>
<gene>
    <name evidence="3" type="primary">Hypp3236</name>
    <name evidence="4" type="synonym">Hypp9522</name>
    <name evidence="3" type="ORF">BLAG_LOCUS19626</name>
    <name evidence="4" type="ORF">BLAG_LOCUS26072</name>
</gene>
<dbReference type="GO" id="GO:0005576">
    <property type="term" value="C:extracellular region"/>
    <property type="evidence" value="ECO:0007669"/>
    <property type="project" value="InterPro"/>
</dbReference>
<dbReference type="Proteomes" id="UP000838412">
    <property type="component" value="Chromosome 5"/>
</dbReference>
<feature type="chain" id="PRO_5036433852" evidence="2">
    <location>
        <begin position="28"/>
        <end position="174"/>
    </location>
</feature>
<accession>A0A8K0A0M3</accession>
<proteinExistence type="predicted"/>
<keyword evidence="5" id="KW-1185">Reference proteome</keyword>
<feature type="signal peptide" evidence="2">
    <location>
        <begin position="1"/>
        <end position="27"/>
    </location>
</feature>
<name>A0A8K0A0M3_BRALA</name>
<evidence type="ECO:0000313" key="3">
    <source>
        <dbReference type="EMBL" id="CAH1265735.1"/>
    </source>
</evidence>
<dbReference type="AlphaFoldDB" id="A0A8K0A0M3"/>
<evidence type="ECO:0000256" key="2">
    <source>
        <dbReference type="SAM" id="SignalP"/>
    </source>
</evidence>
<dbReference type="PANTHER" id="PTHR10041:SF5">
    <property type="entry name" value="LEUCINE-RICH COLIPASE-LIKE PROTEIN 1"/>
    <property type="match status" value="1"/>
</dbReference>
<feature type="region of interest" description="Disordered" evidence="1">
    <location>
        <begin position="114"/>
        <end position="144"/>
    </location>
</feature>
<dbReference type="GO" id="GO:0008047">
    <property type="term" value="F:enzyme activator activity"/>
    <property type="evidence" value="ECO:0007669"/>
    <property type="project" value="InterPro"/>
</dbReference>
<dbReference type="Gene3D" id="2.10.80.10">
    <property type="entry name" value="Lipase, subunit A"/>
    <property type="match status" value="1"/>
</dbReference>
<organism evidence="3 5">
    <name type="scientific">Branchiostoma lanceolatum</name>
    <name type="common">Common lancelet</name>
    <name type="synonym">Amphioxus lanceolatum</name>
    <dbReference type="NCBI Taxonomy" id="7740"/>
    <lineage>
        <taxon>Eukaryota</taxon>
        <taxon>Metazoa</taxon>
        <taxon>Chordata</taxon>
        <taxon>Cephalochordata</taxon>
        <taxon>Leptocardii</taxon>
        <taxon>Amphioxiformes</taxon>
        <taxon>Branchiostomatidae</taxon>
        <taxon>Branchiostoma</taxon>
    </lineage>
</organism>